<evidence type="ECO:0000256" key="3">
    <source>
        <dbReference type="ARBA" id="ARBA00023004"/>
    </source>
</evidence>
<reference evidence="5" key="1">
    <citation type="journal article" date="2015" name="Nature">
        <title>Complex archaea that bridge the gap between prokaryotes and eukaryotes.</title>
        <authorList>
            <person name="Spang A."/>
            <person name="Saw J.H."/>
            <person name="Jorgensen S.L."/>
            <person name="Zaremba-Niedzwiedzka K."/>
            <person name="Martijn J."/>
            <person name="Lind A.E."/>
            <person name="van Eijk R."/>
            <person name="Schleper C."/>
            <person name="Guy L."/>
            <person name="Ettema T.J."/>
        </authorList>
    </citation>
    <scope>NUCLEOTIDE SEQUENCE</scope>
</reference>
<dbReference type="GO" id="GO:0046872">
    <property type="term" value="F:metal ion binding"/>
    <property type="evidence" value="ECO:0007669"/>
    <property type="project" value="UniProtKB-KW"/>
</dbReference>
<dbReference type="InterPro" id="IPR036909">
    <property type="entry name" value="Cyt_c-like_dom_sf"/>
</dbReference>
<dbReference type="SUPFAM" id="SSF46626">
    <property type="entry name" value="Cytochrome c"/>
    <property type="match status" value="1"/>
</dbReference>
<evidence type="ECO:0000259" key="4">
    <source>
        <dbReference type="PROSITE" id="PS51007"/>
    </source>
</evidence>
<dbReference type="Gene3D" id="1.10.760.10">
    <property type="entry name" value="Cytochrome c-like domain"/>
    <property type="match status" value="1"/>
</dbReference>
<gene>
    <name evidence="5" type="ORF">LCGC14_2489910</name>
</gene>
<name>A0A0F9DYU5_9ZZZZ</name>
<proteinExistence type="predicted"/>
<accession>A0A0F9DYU5</accession>
<protein>
    <recommendedName>
        <fullName evidence="4">Cytochrome c domain-containing protein</fullName>
    </recommendedName>
</protein>
<sequence>MKNQLLATALGCLFGLPALAQDADQGQEIYSQYCVACHGTEALGDGPISPILLVKPSNLRRLSATNGGVFPTKRVVMRIDGRDPLLAHGSMMPIYGHIFDEQDTPMKAETGQPIMTSALIVDLVAYLETLQE</sequence>
<dbReference type="GO" id="GO:0020037">
    <property type="term" value="F:heme binding"/>
    <property type="evidence" value="ECO:0007669"/>
    <property type="project" value="InterPro"/>
</dbReference>
<keyword evidence="1" id="KW-0349">Heme</keyword>
<dbReference type="InterPro" id="IPR009056">
    <property type="entry name" value="Cyt_c-like_dom"/>
</dbReference>
<dbReference type="AlphaFoldDB" id="A0A0F9DYU5"/>
<dbReference type="PROSITE" id="PS51007">
    <property type="entry name" value="CYTC"/>
    <property type="match status" value="1"/>
</dbReference>
<evidence type="ECO:0000313" key="5">
    <source>
        <dbReference type="EMBL" id="KKL17003.1"/>
    </source>
</evidence>
<evidence type="ECO:0000256" key="1">
    <source>
        <dbReference type="ARBA" id="ARBA00022617"/>
    </source>
</evidence>
<feature type="domain" description="Cytochrome c" evidence="4">
    <location>
        <begin position="21"/>
        <end position="131"/>
    </location>
</feature>
<dbReference type="Pfam" id="PF00034">
    <property type="entry name" value="Cytochrom_C"/>
    <property type="match status" value="1"/>
</dbReference>
<organism evidence="5">
    <name type="scientific">marine sediment metagenome</name>
    <dbReference type="NCBI Taxonomy" id="412755"/>
    <lineage>
        <taxon>unclassified sequences</taxon>
        <taxon>metagenomes</taxon>
        <taxon>ecological metagenomes</taxon>
    </lineage>
</organism>
<dbReference type="GO" id="GO:0009055">
    <property type="term" value="F:electron transfer activity"/>
    <property type="evidence" value="ECO:0007669"/>
    <property type="project" value="InterPro"/>
</dbReference>
<keyword evidence="3" id="KW-0408">Iron</keyword>
<evidence type="ECO:0000256" key="2">
    <source>
        <dbReference type="ARBA" id="ARBA00022723"/>
    </source>
</evidence>
<dbReference type="EMBL" id="LAZR01039438">
    <property type="protein sequence ID" value="KKL17003.1"/>
    <property type="molecule type" value="Genomic_DNA"/>
</dbReference>
<keyword evidence="2" id="KW-0479">Metal-binding</keyword>
<comment type="caution">
    <text evidence="5">The sequence shown here is derived from an EMBL/GenBank/DDBJ whole genome shotgun (WGS) entry which is preliminary data.</text>
</comment>